<feature type="compositionally biased region" description="Low complexity" evidence="3">
    <location>
        <begin position="446"/>
        <end position="461"/>
    </location>
</feature>
<name>A0ABS7TFG5_9GAMM</name>
<dbReference type="EMBL" id="JAIQDJ010000005">
    <property type="protein sequence ID" value="MBZ4186577.1"/>
    <property type="molecule type" value="Genomic_DNA"/>
</dbReference>
<dbReference type="SUPFAM" id="SSF55073">
    <property type="entry name" value="Nucleotide cyclase"/>
    <property type="match status" value="1"/>
</dbReference>
<feature type="transmembrane region" description="Helical" evidence="4">
    <location>
        <begin position="54"/>
        <end position="73"/>
    </location>
</feature>
<dbReference type="InterPro" id="IPR029787">
    <property type="entry name" value="Nucleotide_cyclase"/>
</dbReference>
<dbReference type="PROSITE" id="PS50887">
    <property type="entry name" value="GGDEF"/>
    <property type="match status" value="1"/>
</dbReference>
<dbReference type="EC" id="2.7.7.65" evidence="1"/>
<keyword evidence="7" id="KW-1185">Reference proteome</keyword>
<dbReference type="Proteomes" id="UP001430290">
    <property type="component" value="Unassembled WGS sequence"/>
</dbReference>
<reference evidence="6" key="1">
    <citation type="submission" date="2021-09" db="EMBL/GenBank/DDBJ databases">
        <authorList>
            <person name="Wu T."/>
            <person name="Guo S.Z."/>
        </authorList>
    </citation>
    <scope>NUCLEOTIDE SEQUENCE</scope>
    <source>
        <strain evidence="6">RSS-23</strain>
    </source>
</reference>
<comment type="catalytic activity">
    <reaction evidence="2">
        <text>2 GTP = 3',3'-c-di-GMP + 2 diphosphate</text>
        <dbReference type="Rhea" id="RHEA:24898"/>
        <dbReference type="ChEBI" id="CHEBI:33019"/>
        <dbReference type="ChEBI" id="CHEBI:37565"/>
        <dbReference type="ChEBI" id="CHEBI:58805"/>
        <dbReference type="EC" id="2.7.7.65"/>
    </reaction>
</comment>
<feature type="transmembrane region" description="Helical" evidence="4">
    <location>
        <begin position="186"/>
        <end position="213"/>
    </location>
</feature>
<dbReference type="InterPro" id="IPR043128">
    <property type="entry name" value="Rev_trsase/Diguanyl_cyclase"/>
</dbReference>
<evidence type="ECO:0000256" key="3">
    <source>
        <dbReference type="SAM" id="MobiDB-lite"/>
    </source>
</evidence>
<evidence type="ECO:0000256" key="1">
    <source>
        <dbReference type="ARBA" id="ARBA00012528"/>
    </source>
</evidence>
<sequence length="461" mass="48917">MSNDIRVNTEVVRGFIVYSRIVGWLLVAVSLIVLLAWVSAVAPLQMFALPATSMRAGAALAGVLAGGALLLSHRWPWSSFLLSLLLTLLAGCELLEFASGAKVICLPDLGGLLPHWPNRPPGKMLELTAVAFTLLGLVGMAVASRQVIWLREACALAVIAITMASIAAFGLVLAGTAFNLPLRMPIVTASLLLLLTLAWMASVPSTGLTRIVVADSPGGAFARRLILPALLLPSLLTFLFEMVQAWLGVSEAQALSLAAVVTGGVVAAAILWVAYLLDRSERQRRTVLALRTDANTDGLTGLANRRAFDAGLAQALRENEDVALLILDLDHFKSFNDDFGHQAGDDALREAGRLLHAELRPGDLAARYGGEEFAVVLVRSDAERVAQVGRRILAAFHARQWPNRPVRVSIGAALAVSGEAPAGLISRADAALYRSKQEGRDRLTMAADAPAEAKAPPLGHA</sequence>
<evidence type="ECO:0000313" key="7">
    <source>
        <dbReference type="Proteomes" id="UP001430290"/>
    </source>
</evidence>
<dbReference type="InterPro" id="IPR050469">
    <property type="entry name" value="Diguanylate_Cyclase"/>
</dbReference>
<feature type="transmembrane region" description="Helical" evidence="4">
    <location>
        <begin position="21"/>
        <end position="42"/>
    </location>
</feature>
<dbReference type="PANTHER" id="PTHR45138:SF9">
    <property type="entry name" value="DIGUANYLATE CYCLASE DGCM-RELATED"/>
    <property type="match status" value="1"/>
</dbReference>
<feature type="domain" description="GGDEF" evidence="5">
    <location>
        <begin position="320"/>
        <end position="448"/>
    </location>
</feature>
<feature type="transmembrane region" description="Helical" evidence="4">
    <location>
        <begin position="225"/>
        <end position="247"/>
    </location>
</feature>
<dbReference type="InterPro" id="IPR000160">
    <property type="entry name" value="GGDEF_dom"/>
</dbReference>
<dbReference type="RefSeq" id="WP_223629254.1">
    <property type="nucleotide sequence ID" value="NZ_JAIQDJ010000005.1"/>
</dbReference>
<accession>A0ABS7TFG5</accession>
<evidence type="ECO:0000259" key="5">
    <source>
        <dbReference type="PROSITE" id="PS50887"/>
    </source>
</evidence>
<evidence type="ECO:0000256" key="4">
    <source>
        <dbReference type="SAM" id="Phobius"/>
    </source>
</evidence>
<feature type="transmembrane region" description="Helical" evidence="4">
    <location>
        <begin position="155"/>
        <end position="180"/>
    </location>
</feature>
<keyword evidence="4" id="KW-0472">Membrane</keyword>
<keyword evidence="4" id="KW-0812">Transmembrane</keyword>
<dbReference type="Pfam" id="PF00990">
    <property type="entry name" value="GGDEF"/>
    <property type="match status" value="1"/>
</dbReference>
<protein>
    <recommendedName>
        <fullName evidence="1">diguanylate cyclase</fullName>
        <ecNumber evidence="1">2.7.7.65</ecNumber>
    </recommendedName>
</protein>
<feature type="transmembrane region" description="Helical" evidence="4">
    <location>
        <begin position="80"/>
        <end position="104"/>
    </location>
</feature>
<feature type="region of interest" description="Disordered" evidence="3">
    <location>
        <begin position="441"/>
        <end position="461"/>
    </location>
</feature>
<organism evidence="6 7">
    <name type="scientific">Thermomonas beijingensis</name>
    <dbReference type="NCBI Taxonomy" id="2872701"/>
    <lineage>
        <taxon>Bacteria</taxon>
        <taxon>Pseudomonadati</taxon>
        <taxon>Pseudomonadota</taxon>
        <taxon>Gammaproteobacteria</taxon>
        <taxon>Lysobacterales</taxon>
        <taxon>Lysobacteraceae</taxon>
        <taxon>Thermomonas</taxon>
    </lineage>
</organism>
<dbReference type="SMART" id="SM00267">
    <property type="entry name" value="GGDEF"/>
    <property type="match status" value="1"/>
</dbReference>
<dbReference type="CDD" id="cd01949">
    <property type="entry name" value="GGDEF"/>
    <property type="match status" value="1"/>
</dbReference>
<proteinExistence type="predicted"/>
<feature type="transmembrane region" description="Helical" evidence="4">
    <location>
        <begin position="253"/>
        <end position="277"/>
    </location>
</feature>
<dbReference type="Gene3D" id="3.30.70.270">
    <property type="match status" value="1"/>
</dbReference>
<dbReference type="NCBIfam" id="TIGR00254">
    <property type="entry name" value="GGDEF"/>
    <property type="match status" value="1"/>
</dbReference>
<dbReference type="PANTHER" id="PTHR45138">
    <property type="entry name" value="REGULATORY COMPONENTS OF SENSORY TRANSDUCTION SYSTEM"/>
    <property type="match status" value="1"/>
</dbReference>
<gene>
    <name evidence="6" type="ORF">K7B09_09610</name>
</gene>
<evidence type="ECO:0000313" key="6">
    <source>
        <dbReference type="EMBL" id="MBZ4186577.1"/>
    </source>
</evidence>
<keyword evidence="4" id="KW-1133">Transmembrane helix</keyword>
<evidence type="ECO:0000256" key="2">
    <source>
        <dbReference type="ARBA" id="ARBA00034247"/>
    </source>
</evidence>
<comment type="caution">
    <text evidence="6">The sequence shown here is derived from an EMBL/GenBank/DDBJ whole genome shotgun (WGS) entry which is preliminary data.</text>
</comment>
<feature type="transmembrane region" description="Helical" evidence="4">
    <location>
        <begin position="124"/>
        <end position="143"/>
    </location>
</feature>